<evidence type="ECO:0000313" key="8">
    <source>
        <dbReference type="Proteomes" id="UP000366065"/>
    </source>
</evidence>
<evidence type="ECO:0000256" key="5">
    <source>
        <dbReference type="ARBA" id="ARBA00030782"/>
    </source>
</evidence>
<dbReference type="PANTHER" id="PTHR13593">
    <property type="match status" value="1"/>
</dbReference>
<dbReference type="CDD" id="cd08586">
    <property type="entry name" value="PI-PLCc_BcPLC_like"/>
    <property type="match status" value="1"/>
</dbReference>
<dbReference type="InterPro" id="IPR051057">
    <property type="entry name" value="PI-PLC_domain"/>
</dbReference>
<dbReference type="PANTHER" id="PTHR13593:SF113">
    <property type="entry name" value="SI:DKEY-266F7.9"/>
    <property type="match status" value="1"/>
</dbReference>
<comment type="catalytic activity">
    <reaction evidence="1">
        <text>a 1,2-diacyl-sn-glycero-3-phospho-(1D-myo-inositol) = 1D-myo-inositol 1,2-cyclic phosphate + a 1,2-diacyl-sn-glycerol</text>
        <dbReference type="Rhea" id="RHEA:17093"/>
        <dbReference type="ChEBI" id="CHEBI:17815"/>
        <dbReference type="ChEBI" id="CHEBI:57880"/>
        <dbReference type="ChEBI" id="CHEBI:58484"/>
        <dbReference type="EC" id="4.6.1.13"/>
    </reaction>
</comment>
<evidence type="ECO:0000313" key="7">
    <source>
        <dbReference type="EMBL" id="VVE17039.1"/>
    </source>
</evidence>
<dbReference type="Pfam" id="PF00388">
    <property type="entry name" value="PI-PLC-X"/>
    <property type="match status" value="1"/>
</dbReference>
<accession>A0ABY6W224</accession>
<keyword evidence="8" id="KW-1185">Reference proteome</keyword>
<dbReference type="PROSITE" id="PS50007">
    <property type="entry name" value="PIPLC_X_DOMAIN"/>
    <property type="match status" value="1"/>
</dbReference>
<dbReference type="Gene3D" id="3.20.20.190">
    <property type="entry name" value="Phosphatidylinositol (PI) phosphodiesterase"/>
    <property type="match status" value="1"/>
</dbReference>
<dbReference type="InterPro" id="IPR000909">
    <property type="entry name" value="PLipase_C_PInositol-sp_X_dom"/>
</dbReference>
<sequence>MTNQQDITVTRESPFTTMAEHGLTTASTPNETVGWMTRLPDDIALHRLTLPGSHDTCAYTVDDALAKTQGASLAVQLACGVRVLDIRCRHEDDVFHINHQRIPLGLMFDDVLATCAAFFARYPGECIVMFVKDECGDRHCTRSFAQTFASYVERYAEHVRWFLGDTIPRLGDVRGSIVLLRRFASATPLGIDLTEWPDNATFDIGRAGASFSIQDEYRVPIEAAIDYKFRQIDALLSRTEAMAETRWVISFCSGTGMGANPLRVACGGVRPEQRGINDMLTARLEGYLGPCGTMMIDFCERADWSLVRALVARNVGDVCDALSASDAREDGNAGNADNTGDAGSATRWCQVSASGEASCPGTS</sequence>
<dbReference type="Proteomes" id="UP000366065">
    <property type="component" value="Unassembled WGS sequence"/>
</dbReference>
<dbReference type="SMART" id="SM00148">
    <property type="entry name" value="PLCXc"/>
    <property type="match status" value="1"/>
</dbReference>
<name>A0ABY6W224_9BURK</name>
<evidence type="ECO:0000256" key="3">
    <source>
        <dbReference type="ARBA" id="ARBA00019758"/>
    </source>
</evidence>
<feature type="domain" description="Phosphatidylinositol-specific phospholipase C X" evidence="6">
    <location>
        <begin position="41"/>
        <end position="182"/>
    </location>
</feature>
<evidence type="ECO:0000256" key="1">
    <source>
        <dbReference type="ARBA" id="ARBA00001316"/>
    </source>
</evidence>
<protein>
    <recommendedName>
        <fullName evidence="3">1-phosphatidylinositol phosphodiesterase</fullName>
        <ecNumber evidence="2">4.6.1.13</ecNumber>
    </recommendedName>
    <alternativeName>
        <fullName evidence="4">Phosphatidylinositol diacylglycerol-lyase</fullName>
    </alternativeName>
    <alternativeName>
        <fullName evidence="5">Phosphatidylinositol-specific phospholipase C</fullName>
    </alternativeName>
</protein>
<dbReference type="RefSeq" id="WP_246182165.1">
    <property type="nucleotide sequence ID" value="NZ_CABPRV010000006.1"/>
</dbReference>
<organism evidence="7 8">
    <name type="scientific">Pandoraea capi</name>
    <dbReference type="NCBI Taxonomy" id="2508286"/>
    <lineage>
        <taxon>Bacteria</taxon>
        <taxon>Pseudomonadati</taxon>
        <taxon>Pseudomonadota</taxon>
        <taxon>Betaproteobacteria</taxon>
        <taxon>Burkholderiales</taxon>
        <taxon>Burkholderiaceae</taxon>
        <taxon>Pandoraea</taxon>
    </lineage>
</organism>
<dbReference type="InterPro" id="IPR017946">
    <property type="entry name" value="PLC-like_Pdiesterase_TIM-brl"/>
</dbReference>
<evidence type="ECO:0000256" key="2">
    <source>
        <dbReference type="ARBA" id="ARBA00012581"/>
    </source>
</evidence>
<dbReference type="SUPFAM" id="SSF51695">
    <property type="entry name" value="PLC-like phosphodiesterases"/>
    <property type="match status" value="1"/>
</dbReference>
<reference evidence="7 8" key="1">
    <citation type="submission" date="2019-08" db="EMBL/GenBank/DDBJ databases">
        <authorList>
            <person name="Peeters C."/>
        </authorList>
    </citation>
    <scope>NUCLEOTIDE SEQUENCE [LARGE SCALE GENOMIC DNA]</scope>
    <source>
        <strain evidence="7 8">LMG 20602</strain>
    </source>
</reference>
<proteinExistence type="predicted"/>
<gene>
    <name evidence="7" type="ORF">PCA20602_02942</name>
</gene>
<dbReference type="EMBL" id="CABPRV010000006">
    <property type="protein sequence ID" value="VVE17039.1"/>
    <property type="molecule type" value="Genomic_DNA"/>
</dbReference>
<comment type="caution">
    <text evidence="7">The sequence shown here is derived from an EMBL/GenBank/DDBJ whole genome shotgun (WGS) entry which is preliminary data.</text>
</comment>
<evidence type="ECO:0000259" key="6">
    <source>
        <dbReference type="SMART" id="SM00148"/>
    </source>
</evidence>
<dbReference type="EC" id="4.6.1.13" evidence="2"/>
<evidence type="ECO:0000256" key="4">
    <source>
        <dbReference type="ARBA" id="ARBA00030474"/>
    </source>
</evidence>